<protein>
    <recommendedName>
        <fullName evidence="6">Microtubule-associated protein Jupiter</fullName>
    </recommendedName>
</protein>
<comment type="function">
    <text evidence="1">Binds to all microtubule populations.</text>
</comment>
<gene>
    <name evidence="11" type="ORF">OKIOD_LOCUS17116</name>
</gene>
<dbReference type="Proteomes" id="UP001158576">
    <property type="component" value="Chromosome 2"/>
</dbReference>
<keyword evidence="12" id="KW-1185">Reference proteome</keyword>
<evidence type="ECO:0000256" key="4">
    <source>
        <dbReference type="ARBA" id="ARBA00005344"/>
    </source>
</evidence>
<dbReference type="PANTHER" id="PTHR34930">
    <property type="entry name" value="GEO05313P1"/>
    <property type="match status" value="1"/>
</dbReference>
<keyword evidence="8" id="KW-0597">Phosphoprotein</keyword>
<evidence type="ECO:0000256" key="10">
    <source>
        <dbReference type="SAM" id="MobiDB-lite"/>
    </source>
</evidence>
<feature type="compositionally biased region" description="Basic and acidic residues" evidence="10">
    <location>
        <begin position="64"/>
        <end position="89"/>
    </location>
</feature>
<keyword evidence="9" id="KW-0539">Nucleus</keyword>
<evidence type="ECO:0000256" key="9">
    <source>
        <dbReference type="ARBA" id="ARBA00023242"/>
    </source>
</evidence>
<evidence type="ECO:0000256" key="5">
    <source>
        <dbReference type="ARBA" id="ARBA00008329"/>
    </source>
</evidence>
<evidence type="ECO:0000313" key="12">
    <source>
        <dbReference type="Proteomes" id="UP001158576"/>
    </source>
</evidence>
<dbReference type="PANTHER" id="PTHR34930:SF2">
    <property type="entry name" value="MICROTUBULE-ASSOCIATED PROTEIN JUPITER"/>
    <property type="match status" value="1"/>
</dbReference>
<evidence type="ECO:0000256" key="7">
    <source>
        <dbReference type="ARBA" id="ARBA00022490"/>
    </source>
</evidence>
<evidence type="ECO:0000313" key="11">
    <source>
        <dbReference type="EMBL" id="CAG5114289.1"/>
    </source>
</evidence>
<keyword evidence="7" id="KW-0963">Cytoplasm</keyword>
<feature type="region of interest" description="Disordered" evidence="10">
    <location>
        <begin position="1"/>
        <end position="117"/>
    </location>
</feature>
<evidence type="ECO:0000256" key="2">
    <source>
        <dbReference type="ARBA" id="ARBA00004123"/>
    </source>
</evidence>
<dbReference type="EMBL" id="OU015567">
    <property type="protein sequence ID" value="CAG5114289.1"/>
    <property type="molecule type" value="Genomic_DNA"/>
</dbReference>
<name>A0ABN7TEL5_OIKDI</name>
<comment type="similarity">
    <text evidence="5">Belongs to the JUPITER family.</text>
</comment>
<reference evidence="11 12" key="1">
    <citation type="submission" date="2021-04" db="EMBL/GenBank/DDBJ databases">
        <authorList>
            <person name="Bliznina A."/>
        </authorList>
    </citation>
    <scope>NUCLEOTIDE SEQUENCE [LARGE SCALE GENOMIC DNA]</scope>
</reference>
<organism evidence="11 12">
    <name type="scientific">Oikopleura dioica</name>
    <name type="common">Tunicate</name>
    <dbReference type="NCBI Taxonomy" id="34765"/>
    <lineage>
        <taxon>Eukaryota</taxon>
        <taxon>Metazoa</taxon>
        <taxon>Chordata</taxon>
        <taxon>Tunicata</taxon>
        <taxon>Appendicularia</taxon>
        <taxon>Copelata</taxon>
        <taxon>Oikopleuridae</taxon>
        <taxon>Oikopleura</taxon>
    </lineage>
</organism>
<dbReference type="InterPro" id="IPR033335">
    <property type="entry name" value="JUPITER"/>
</dbReference>
<comment type="subcellular location">
    <subcellularLocation>
        <location evidence="3">Cytoplasm</location>
    </subcellularLocation>
    <subcellularLocation>
        <location evidence="2">Nucleus</location>
    </subcellularLocation>
</comment>
<evidence type="ECO:0000256" key="3">
    <source>
        <dbReference type="ARBA" id="ARBA00004496"/>
    </source>
</evidence>
<sequence>MEGAINHMDSIGRPTSKVLAPPGGGSSNIFGTDPEPVKQTATRNRKNESSIFGAPEPVQTQKPAEPKVEAAKEAAPPKEAPKEAQKAEDAAPAQTNQKTTSIKVHAPPGGKSSIFFG</sequence>
<evidence type="ECO:0000256" key="6">
    <source>
        <dbReference type="ARBA" id="ARBA00021471"/>
    </source>
</evidence>
<evidence type="ECO:0000256" key="1">
    <source>
        <dbReference type="ARBA" id="ARBA00003805"/>
    </source>
</evidence>
<comment type="similarity">
    <text evidence="4">Belongs to the MAP Jupiter family.</text>
</comment>
<proteinExistence type="inferred from homology"/>
<accession>A0ABN7TEL5</accession>
<evidence type="ECO:0000256" key="8">
    <source>
        <dbReference type="ARBA" id="ARBA00022553"/>
    </source>
</evidence>